<evidence type="ECO:0000313" key="7">
    <source>
        <dbReference type="Proteomes" id="UP001167831"/>
    </source>
</evidence>
<dbReference type="AlphaFoldDB" id="A0AAW7JM42"/>
<dbReference type="PANTHER" id="PTHR30349:SF64">
    <property type="entry name" value="PROPHAGE INTEGRASE INTD-RELATED"/>
    <property type="match status" value="1"/>
</dbReference>
<dbReference type="InterPro" id="IPR011010">
    <property type="entry name" value="DNA_brk_join_enz"/>
</dbReference>
<keyword evidence="7" id="KW-1185">Reference proteome</keyword>
<dbReference type="InterPro" id="IPR050090">
    <property type="entry name" value="Tyrosine_recombinase_XerCD"/>
</dbReference>
<dbReference type="InterPro" id="IPR002104">
    <property type="entry name" value="Integrase_catalytic"/>
</dbReference>
<dbReference type="PANTHER" id="PTHR30349">
    <property type="entry name" value="PHAGE INTEGRASE-RELATED"/>
    <property type="match status" value="1"/>
</dbReference>
<dbReference type="GO" id="GO:0003677">
    <property type="term" value="F:DNA binding"/>
    <property type="evidence" value="ECO:0007669"/>
    <property type="project" value="UniProtKB-KW"/>
</dbReference>
<proteinExistence type="inferred from homology"/>
<reference evidence="6" key="2">
    <citation type="submission" date="2023-08" db="EMBL/GenBank/DDBJ databases">
        <title>Identification and characterization of horizontal gene transfer across gut microbiota members of farm animals based on homology search.</title>
        <authorList>
            <person name="Schwarzerova J."/>
            <person name="Nykrynova M."/>
            <person name="Jureckova K."/>
            <person name="Cejkova D."/>
            <person name="Rychlik I."/>
        </authorList>
    </citation>
    <scope>NUCLEOTIDE SEQUENCE</scope>
    <source>
        <strain evidence="6">ET15</strain>
        <strain evidence="5">ET37</strain>
    </source>
</reference>
<dbReference type="Pfam" id="PF17293">
    <property type="entry name" value="Arm-DNA-bind_5"/>
    <property type="match status" value="1"/>
</dbReference>
<dbReference type="Proteomes" id="UP001167831">
    <property type="component" value="Unassembled WGS sequence"/>
</dbReference>
<protein>
    <submittedName>
        <fullName evidence="6">Site-specific integrase</fullName>
    </submittedName>
</protein>
<dbReference type="Pfam" id="PF13102">
    <property type="entry name" value="Phage_int_SAM_5"/>
    <property type="match status" value="1"/>
</dbReference>
<dbReference type="GO" id="GO:0015074">
    <property type="term" value="P:DNA integration"/>
    <property type="evidence" value="ECO:0007669"/>
    <property type="project" value="InterPro"/>
</dbReference>
<dbReference type="RefSeq" id="WP_286685431.1">
    <property type="nucleotide sequence ID" value="NZ_JAUEIE010000004.1"/>
</dbReference>
<evidence type="ECO:0000256" key="2">
    <source>
        <dbReference type="ARBA" id="ARBA00023125"/>
    </source>
</evidence>
<reference evidence="6" key="1">
    <citation type="submission" date="2023-06" db="EMBL/GenBank/DDBJ databases">
        <authorList>
            <person name="Zeman M."/>
            <person name="Kubasova T."/>
            <person name="Jahodarova E."/>
            <person name="Nykrynova M."/>
            <person name="Rychlik I."/>
        </authorList>
    </citation>
    <scope>NUCLEOTIDE SEQUENCE</scope>
    <source>
        <strain evidence="6">ET15</strain>
        <strain evidence="5">ET37</strain>
    </source>
</reference>
<dbReference type="CDD" id="cd01185">
    <property type="entry name" value="INTN1_C_like"/>
    <property type="match status" value="1"/>
</dbReference>
<dbReference type="EMBL" id="JAUEIF010000015">
    <property type="protein sequence ID" value="MDN0026294.1"/>
    <property type="molecule type" value="Genomic_DNA"/>
</dbReference>
<dbReference type="Gene3D" id="1.10.150.130">
    <property type="match status" value="1"/>
</dbReference>
<dbReference type="InterPro" id="IPR010998">
    <property type="entry name" value="Integrase_recombinase_N"/>
</dbReference>
<comment type="caution">
    <text evidence="6">The sequence shown here is derived from an EMBL/GenBank/DDBJ whole genome shotgun (WGS) entry which is preliminary data.</text>
</comment>
<name>A0AAW7JM42_9BACT</name>
<feature type="domain" description="Tyr recombinase" evidence="4">
    <location>
        <begin position="213"/>
        <end position="382"/>
    </location>
</feature>
<dbReference type="GO" id="GO:0006310">
    <property type="term" value="P:DNA recombination"/>
    <property type="evidence" value="ECO:0007669"/>
    <property type="project" value="UniProtKB-KW"/>
</dbReference>
<dbReference type="InterPro" id="IPR025269">
    <property type="entry name" value="SAM-like_dom"/>
</dbReference>
<organism evidence="6 8">
    <name type="scientific">Leyella lascolaii</name>
    <dbReference type="NCBI Taxonomy" id="1776379"/>
    <lineage>
        <taxon>Bacteria</taxon>
        <taxon>Pseudomonadati</taxon>
        <taxon>Bacteroidota</taxon>
        <taxon>Bacteroidia</taxon>
        <taxon>Bacteroidales</taxon>
        <taxon>Prevotellaceae</taxon>
        <taxon>Leyella</taxon>
    </lineage>
</organism>
<evidence type="ECO:0000313" key="8">
    <source>
        <dbReference type="Proteomes" id="UP001168478"/>
    </source>
</evidence>
<dbReference type="PROSITE" id="PS51898">
    <property type="entry name" value="TYR_RECOMBINASE"/>
    <property type="match status" value="1"/>
</dbReference>
<dbReference type="SUPFAM" id="SSF56349">
    <property type="entry name" value="DNA breaking-rejoining enzymes"/>
    <property type="match status" value="1"/>
</dbReference>
<comment type="similarity">
    <text evidence="1">Belongs to the 'phage' integrase family.</text>
</comment>
<keyword evidence="3" id="KW-0233">DNA recombination</keyword>
<keyword evidence="2" id="KW-0238">DNA-binding</keyword>
<dbReference type="Proteomes" id="UP001168478">
    <property type="component" value="Unassembled WGS sequence"/>
</dbReference>
<evidence type="ECO:0000259" key="4">
    <source>
        <dbReference type="PROSITE" id="PS51898"/>
    </source>
</evidence>
<evidence type="ECO:0000256" key="1">
    <source>
        <dbReference type="ARBA" id="ARBA00008857"/>
    </source>
</evidence>
<sequence length="388" mass="44411">MAKKKSASVQRGQVKLREKKLKDGSSSLYLDINVGGKRHKEYLKLYQVVPTTPQEREQNRQALAAANAMRAKRELEIINGKFDITQPKQEGVRFLDYYRKMCEERLKTPDSNGNWGNWHSCLKHLEVYCDEATTFDDIDAEWIQGFKDYLNTAEKDAQKKTDPKISYVFVGLSQNSKVSYFNKLRACLNQAFEEHIIDKNPMRGIEGFKAEEVAREYLTLEEVKKMAATPCNYPILKATFLFSCLTGLRKSDIEKLTWGEIQKFGDFTRIVFKQKKTGGQEYLDISDQAAAYLGTRRNDVDRVFEGFTYGAWTSLELKRWALAAGITKNLTFHCARHTFAVMMLDLGADIYTVSKLLGHRELSTTQIYAKVLDKNKQAAVNLIPSISE</sequence>
<gene>
    <name evidence="5" type="ORF">QVN81_05335</name>
    <name evidence="6" type="ORF">QVN84_12320</name>
</gene>
<evidence type="ECO:0000313" key="5">
    <source>
        <dbReference type="EMBL" id="MDN0022447.1"/>
    </source>
</evidence>
<evidence type="ECO:0000256" key="3">
    <source>
        <dbReference type="ARBA" id="ARBA00023172"/>
    </source>
</evidence>
<dbReference type="InterPro" id="IPR035386">
    <property type="entry name" value="Arm-DNA-bind_5"/>
</dbReference>
<dbReference type="Gene3D" id="1.10.443.10">
    <property type="entry name" value="Intergrase catalytic core"/>
    <property type="match status" value="1"/>
</dbReference>
<dbReference type="InterPro" id="IPR013762">
    <property type="entry name" value="Integrase-like_cat_sf"/>
</dbReference>
<dbReference type="EMBL" id="JAUEIE010000004">
    <property type="protein sequence ID" value="MDN0022447.1"/>
    <property type="molecule type" value="Genomic_DNA"/>
</dbReference>
<evidence type="ECO:0000313" key="6">
    <source>
        <dbReference type="EMBL" id="MDN0026294.1"/>
    </source>
</evidence>
<dbReference type="Pfam" id="PF00589">
    <property type="entry name" value="Phage_integrase"/>
    <property type="match status" value="1"/>
</dbReference>
<accession>A0AAW7JM42</accession>